<feature type="signal peptide" evidence="4">
    <location>
        <begin position="1"/>
        <end position="20"/>
    </location>
</feature>
<evidence type="ECO:0000256" key="2">
    <source>
        <dbReference type="ARBA" id="ARBA00022900"/>
    </source>
</evidence>
<organism evidence="6 7">
    <name type="scientific">Ancylostoma ceylanicum</name>
    <dbReference type="NCBI Taxonomy" id="53326"/>
    <lineage>
        <taxon>Eukaryota</taxon>
        <taxon>Metazoa</taxon>
        <taxon>Ecdysozoa</taxon>
        <taxon>Nematoda</taxon>
        <taxon>Chromadorea</taxon>
        <taxon>Rhabditida</taxon>
        <taxon>Rhabditina</taxon>
        <taxon>Rhabditomorpha</taxon>
        <taxon>Strongyloidea</taxon>
        <taxon>Ancylostomatidae</taxon>
        <taxon>Ancylostomatinae</taxon>
        <taxon>Ancylostoma</taxon>
    </lineage>
</organism>
<dbReference type="InterPro" id="IPR051368">
    <property type="entry name" value="SerProtInhib-TIL_Domain"/>
</dbReference>
<evidence type="ECO:0000256" key="3">
    <source>
        <dbReference type="ARBA" id="ARBA00023157"/>
    </source>
</evidence>
<keyword evidence="4" id="KW-0732">Signal</keyword>
<keyword evidence="1" id="KW-0646">Protease inhibitor</keyword>
<accession>A0A016UG60</accession>
<evidence type="ECO:0000313" key="6">
    <source>
        <dbReference type="EMBL" id="EYC14140.1"/>
    </source>
</evidence>
<dbReference type="OrthoDB" id="7695409at2759"/>
<dbReference type="AlphaFoldDB" id="A0A016UG60"/>
<keyword evidence="3" id="KW-1015">Disulfide bond</keyword>
<evidence type="ECO:0000256" key="4">
    <source>
        <dbReference type="SAM" id="SignalP"/>
    </source>
</evidence>
<keyword evidence="7" id="KW-1185">Reference proteome</keyword>
<proteinExistence type="predicted"/>
<comment type="caution">
    <text evidence="6">The sequence shown here is derived from an EMBL/GenBank/DDBJ whole genome shotgun (WGS) entry which is preliminary data.</text>
</comment>
<reference evidence="7" key="1">
    <citation type="journal article" date="2015" name="Nat. Genet.">
        <title>The genome and transcriptome of the zoonotic hookworm Ancylostoma ceylanicum identify infection-specific gene families.</title>
        <authorList>
            <person name="Schwarz E.M."/>
            <person name="Hu Y."/>
            <person name="Antoshechkin I."/>
            <person name="Miller M.M."/>
            <person name="Sternberg P.W."/>
            <person name="Aroian R.V."/>
        </authorList>
    </citation>
    <scope>NUCLEOTIDE SEQUENCE</scope>
    <source>
        <strain evidence="7">HY135</strain>
    </source>
</reference>
<feature type="domain" description="TIL" evidence="5">
    <location>
        <begin position="97"/>
        <end position="155"/>
    </location>
</feature>
<dbReference type="EMBL" id="JARK01001377">
    <property type="protein sequence ID" value="EYC14140.1"/>
    <property type="molecule type" value="Genomic_DNA"/>
</dbReference>
<dbReference type="InterPro" id="IPR002919">
    <property type="entry name" value="TIL_dom"/>
</dbReference>
<keyword evidence="2" id="KW-0722">Serine protease inhibitor</keyword>
<dbReference type="Gene3D" id="2.10.25.10">
    <property type="entry name" value="Laminin"/>
    <property type="match status" value="2"/>
</dbReference>
<dbReference type="Proteomes" id="UP000024635">
    <property type="component" value="Unassembled WGS sequence"/>
</dbReference>
<dbReference type="STRING" id="53326.A0A016UG60"/>
<feature type="chain" id="PRO_5001488687" description="TIL domain-containing protein" evidence="4">
    <location>
        <begin position="21"/>
        <end position="278"/>
    </location>
</feature>
<feature type="domain" description="TIL" evidence="5">
    <location>
        <begin position="189"/>
        <end position="241"/>
    </location>
</feature>
<gene>
    <name evidence="6" type="primary">Acey_s0041.g363</name>
    <name evidence="6" type="ORF">Y032_0041g363</name>
</gene>
<protein>
    <recommendedName>
        <fullName evidence="5">TIL domain-containing protein</fullName>
    </recommendedName>
</protein>
<dbReference type="PANTHER" id="PTHR23259:SF82">
    <property type="entry name" value="SERINE PROTEASE INHIBITOR 1 PROTEIN"/>
    <property type="match status" value="1"/>
</dbReference>
<dbReference type="InterPro" id="IPR036084">
    <property type="entry name" value="Ser_inhib-like_sf"/>
</dbReference>
<dbReference type="SUPFAM" id="SSF57567">
    <property type="entry name" value="Serine protease inhibitors"/>
    <property type="match status" value="2"/>
</dbReference>
<evidence type="ECO:0000313" key="7">
    <source>
        <dbReference type="Proteomes" id="UP000024635"/>
    </source>
</evidence>
<dbReference type="GO" id="GO:0004867">
    <property type="term" value="F:serine-type endopeptidase inhibitor activity"/>
    <property type="evidence" value="ECO:0007669"/>
    <property type="project" value="UniProtKB-KW"/>
</dbReference>
<evidence type="ECO:0000259" key="5">
    <source>
        <dbReference type="Pfam" id="PF01826"/>
    </source>
</evidence>
<dbReference type="CDD" id="cd19941">
    <property type="entry name" value="TIL"/>
    <property type="match status" value="2"/>
</dbReference>
<dbReference type="PANTHER" id="PTHR23259">
    <property type="entry name" value="RIDDLE"/>
    <property type="match status" value="1"/>
</dbReference>
<sequence length="278" mass="30973">MWSILHHLVLLLSLYSIVESVKRGDKFARRTIRFRDESTNGVCQKANCGQGWRCIPIEGKARCLPVPNPCDTFSCASDEDCALDHGLPYCQKKITSCPQNETRQECGSLCEGLCLITVLGNLTCGVPDVCSWPSCACNEGYYRDAFGHCVLEQDCFPDAACFASPPPCKETEACSVEDGKVICIPALICGQNEEYNDCGNSCEARCENLFKKKTKCSQKCTTPACVCKRGYYRKDGDCVRKRRTEKTGKQEERYDDRIWRRTDNAGLILETASASSSR</sequence>
<name>A0A016UG60_9BILA</name>
<dbReference type="Pfam" id="PF01826">
    <property type="entry name" value="TIL"/>
    <property type="match status" value="2"/>
</dbReference>
<evidence type="ECO:0000256" key="1">
    <source>
        <dbReference type="ARBA" id="ARBA00022690"/>
    </source>
</evidence>